<reference evidence="3" key="1">
    <citation type="submission" date="2025-08" db="UniProtKB">
        <authorList>
            <consortium name="RefSeq"/>
        </authorList>
    </citation>
    <scope>IDENTIFICATION</scope>
    <source>
        <tissue evidence="3">Ear skin</tissue>
    </source>
</reference>
<dbReference type="GeneID" id="116663523"/>
<feature type="region of interest" description="Disordered" evidence="1">
    <location>
        <begin position="1"/>
        <end position="201"/>
    </location>
</feature>
<feature type="region of interest" description="Disordered" evidence="1">
    <location>
        <begin position="256"/>
        <end position="284"/>
    </location>
</feature>
<sequence length="354" mass="37140">MRASTPPAARAPAWGTRREANLGSRVAGWARFPSKEGEAVPGQELDPGMPKIPNPPALVGKDAAPAYPSEAPLRVPTAGARPSPPGGPRLGGSQQRAQPGRRPHPEPHGPQPFPPPFAGRQDPRAAGPSRAPQETAHPAPARNGRSPDVPAAPARAHPAPSRAAEPLRPAQPLPEVPGGRGALHGRCPESPEPGRALGAGSGASLTAQWLRAAPGPRGAPGIFFWETSPLSVGLSRSGRKSIQRREAATIRELRWDVNPPPRLPSRPPPPPPRGPATCGRAARPPPALSPSLCAPCPRCRVLGLCAPRPLGPRRAWQEWDGMDLSSATHVLKHGSINSKHLEKAEALLHCQGCY</sequence>
<feature type="compositionally biased region" description="Pro residues" evidence="1">
    <location>
        <begin position="258"/>
        <end position="274"/>
    </location>
</feature>
<organism evidence="2 3">
    <name type="scientific">Camelus ferus</name>
    <name type="common">Wild bactrian camel</name>
    <name type="synonym">Camelus bactrianus ferus</name>
    <dbReference type="NCBI Taxonomy" id="419612"/>
    <lineage>
        <taxon>Eukaryota</taxon>
        <taxon>Metazoa</taxon>
        <taxon>Chordata</taxon>
        <taxon>Craniata</taxon>
        <taxon>Vertebrata</taxon>
        <taxon>Euteleostomi</taxon>
        <taxon>Mammalia</taxon>
        <taxon>Eutheria</taxon>
        <taxon>Laurasiatheria</taxon>
        <taxon>Artiodactyla</taxon>
        <taxon>Tylopoda</taxon>
        <taxon>Camelidae</taxon>
        <taxon>Camelus</taxon>
    </lineage>
</organism>
<feature type="compositionally biased region" description="Pro residues" evidence="1">
    <location>
        <begin position="108"/>
        <end position="117"/>
    </location>
</feature>
<evidence type="ECO:0000313" key="2">
    <source>
        <dbReference type="Proteomes" id="UP000694856"/>
    </source>
</evidence>
<proteinExistence type="predicted"/>
<dbReference type="RefSeq" id="XP_032335057.1">
    <property type="nucleotide sequence ID" value="XM_032479166.1"/>
</dbReference>
<keyword evidence="2" id="KW-1185">Reference proteome</keyword>
<evidence type="ECO:0000256" key="1">
    <source>
        <dbReference type="SAM" id="MobiDB-lite"/>
    </source>
</evidence>
<accession>A0A8B8SZI3</accession>
<name>A0A8B8SZI3_CAMFR</name>
<dbReference type="Proteomes" id="UP000694856">
    <property type="component" value="Chromosome 5"/>
</dbReference>
<evidence type="ECO:0000313" key="3">
    <source>
        <dbReference type="RefSeq" id="XP_032335057.1"/>
    </source>
</evidence>
<feature type="compositionally biased region" description="Low complexity" evidence="1">
    <location>
        <begin position="151"/>
        <end position="166"/>
    </location>
</feature>
<gene>
    <name evidence="3" type="primary">LOC116663523</name>
</gene>
<protein>
    <submittedName>
        <fullName evidence="3">Basic proline-rich protein-like</fullName>
    </submittedName>
</protein>
<feature type="compositionally biased region" description="Low complexity" evidence="1">
    <location>
        <begin position="1"/>
        <end position="13"/>
    </location>
</feature>
<dbReference type="KEGG" id="cfr:116663523"/>
<dbReference type="AlphaFoldDB" id="A0A8B8SZI3"/>